<evidence type="ECO:0000313" key="1">
    <source>
        <dbReference type="EMBL" id="TFF35608.1"/>
    </source>
</evidence>
<sequence>MNNDSVPDIMVFYNTGGRANPTYHLYLRDTIRHKITYVKGFEDLPNPELDTANNIITSGGLYGESVGWEFYRVDSHNKLLTLWHRVDGRMDDNVKYDRAVKAILKKWGK</sequence>
<dbReference type="InterPro" id="IPR058087">
    <property type="entry name" value="XAC2610_dom"/>
</dbReference>
<keyword evidence="2" id="KW-1185">Reference proteome</keyword>
<dbReference type="Proteomes" id="UP000297540">
    <property type="component" value="Unassembled WGS sequence"/>
</dbReference>
<protein>
    <submittedName>
        <fullName evidence="1">Uncharacterized protein</fullName>
    </submittedName>
</protein>
<name>A0A4Y8S9E1_9SPHI</name>
<gene>
    <name evidence="1" type="ORF">E2R66_18020</name>
</gene>
<dbReference type="EMBL" id="SOZE01000020">
    <property type="protein sequence ID" value="TFF35608.1"/>
    <property type="molecule type" value="Genomic_DNA"/>
</dbReference>
<organism evidence="1 2">
    <name type="scientific">Mucilaginibacter psychrotolerans</name>
    <dbReference type="NCBI Taxonomy" id="1524096"/>
    <lineage>
        <taxon>Bacteria</taxon>
        <taxon>Pseudomonadati</taxon>
        <taxon>Bacteroidota</taxon>
        <taxon>Sphingobacteriia</taxon>
        <taxon>Sphingobacteriales</taxon>
        <taxon>Sphingobacteriaceae</taxon>
        <taxon>Mucilaginibacter</taxon>
    </lineage>
</organism>
<reference evidence="1 2" key="1">
    <citation type="journal article" date="2017" name="Int. J. Syst. Evol. Microbiol.">
        <title>Mucilaginibacterpsychrotolerans sp. nov., isolated from peatlands.</title>
        <authorList>
            <person name="Deng Y."/>
            <person name="Shen L."/>
            <person name="Xu B."/>
            <person name="Liu Y."/>
            <person name="Gu Z."/>
            <person name="Liu H."/>
            <person name="Zhou Y."/>
        </authorList>
    </citation>
    <scope>NUCLEOTIDE SEQUENCE [LARGE SCALE GENOMIC DNA]</scope>
    <source>
        <strain evidence="1 2">NH7-4</strain>
    </source>
</reference>
<accession>A0A4Y8S9E1</accession>
<comment type="caution">
    <text evidence="1">The sequence shown here is derived from an EMBL/GenBank/DDBJ whole genome shotgun (WGS) entry which is preliminary data.</text>
</comment>
<dbReference type="AlphaFoldDB" id="A0A4Y8S9E1"/>
<proteinExistence type="predicted"/>
<evidence type="ECO:0000313" key="2">
    <source>
        <dbReference type="Proteomes" id="UP000297540"/>
    </source>
</evidence>
<dbReference type="OrthoDB" id="670341at2"/>
<dbReference type="NCBIfam" id="NF047539">
    <property type="entry name" value="XAC2610_fam"/>
    <property type="match status" value="1"/>
</dbReference>